<gene>
    <name evidence="13" type="primary">fahA</name>
    <name evidence="13" type="ORF">GCM10023172_15240</name>
</gene>
<feature type="domain" description="Fumarylacetoacetase-like C-terminal" evidence="11">
    <location>
        <begin position="143"/>
        <end position="430"/>
    </location>
</feature>
<evidence type="ECO:0000256" key="5">
    <source>
        <dbReference type="ARBA" id="ARBA00022723"/>
    </source>
</evidence>
<dbReference type="InterPro" id="IPR036462">
    <property type="entry name" value="Fumarylacetoacetase_N_sf"/>
</dbReference>
<comment type="cofactor">
    <cofactor evidence="2">
        <name>Mg(2+)</name>
        <dbReference type="ChEBI" id="CHEBI:18420"/>
    </cofactor>
</comment>
<sequence>MPASPANDPSLRSWIDIQPTDDFPIQNLPFGVMEVPEWGPRLAVAIGGYALDLYECAQLGYFDSIAEDVPELGAALPKVFRRRSLNAFLRLGPAAWRAVRERVSELLRHDNPALRDNELAIRTCLLRQRDVTMLRPVKPTNYVDFYSSLEHATNVGVLFRPDNPLLPNWRHLPIAYHGRANSIVVSGTPVRRPSGQYRPAGQEAPVFGPTQQLDFELESAFIVGQGTQQGSTVPLAEAENHIFGLVLFNDWSARDIQSWEYQPLGPFLGKNFASSVSPWVVTLDALEPFRVAGPAQEPEPLPNLQATGEQHFDIELEVLFQPAGATAAPLVISRTNMRHLYWSMAQQLTHQASNGCPLDTGDIYASGTISGPTPGSLGSLLELTQRGTQPLALPGGVELGFLRDGDTVILRGFAEKNGLRIGLGEVSGTVLPAAD</sequence>
<comment type="cofactor">
    <cofactor evidence="1">
        <name>Ca(2+)</name>
        <dbReference type="ChEBI" id="CHEBI:29108"/>
    </cofactor>
</comment>
<evidence type="ECO:0000256" key="1">
    <source>
        <dbReference type="ARBA" id="ARBA00001913"/>
    </source>
</evidence>
<evidence type="ECO:0000256" key="4">
    <source>
        <dbReference type="ARBA" id="ARBA00012094"/>
    </source>
</evidence>
<dbReference type="NCBIfam" id="TIGR01266">
    <property type="entry name" value="fum_ac_acetase"/>
    <property type="match status" value="1"/>
</dbReference>
<evidence type="ECO:0000256" key="9">
    <source>
        <dbReference type="ARBA" id="ARBA00022878"/>
    </source>
</evidence>
<dbReference type="InterPro" id="IPR015377">
    <property type="entry name" value="Fumarylacetoacetase_N"/>
</dbReference>
<organism evidence="13 14">
    <name type="scientific">Hymenobacter ginsengisoli</name>
    <dbReference type="NCBI Taxonomy" id="1051626"/>
    <lineage>
        <taxon>Bacteria</taxon>
        <taxon>Pseudomonadati</taxon>
        <taxon>Bacteroidota</taxon>
        <taxon>Cytophagia</taxon>
        <taxon>Cytophagales</taxon>
        <taxon>Hymenobacteraceae</taxon>
        <taxon>Hymenobacter</taxon>
    </lineage>
</organism>
<reference evidence="14" key="1">
    <citation type="journal article" date="2019" name="Int. J. Syst. Evol. Microbiol.">
        <title>The Global Catalogue of Microorganisms (GCM) 10K type strain sequencing project: providing services to taxonomists for standard genome sequencing and annotation.</title>
        <authorList>
            <consortium name="The Broad Institute Genomics Platform"/>
            <consortium name="The Broad Institute Genome Sequencing Center for Infectious Disease"/>
            <person name="Wu L."/>
            <person name="Ma J."/>
        </authorList>
    </citation>
    <scope>NUCLEOTIDE SEQUENCE [LARGE SCALE GENOMIC DNA]</scope>
    <source>
        <strain evidence="14">JCM 17841</strain>
    </source>
</reference>
<keyword evidence="6" id="KW-0378">Hydrolase</keyword>
<keyword evidence="5" id="KW-0479">Metal-binding</keyword>
<evidence type="ECO:0000259" key="12">
    <source>
        <dbReference type="Pfam" id="PF09298"/>
    </source>
</evidence>
<evidence type="ECO:0000313" key="13">
    <source>
        <dbReference type="EMBL" id="GAA4498386.1"/>
    </source>
</evidence>
<dbReference type="PANTHER" id="PTHR43069">
    <property type="entry name" value="FUMARYLACETOACETASE"/>
    <property type="match status" value="1"/>
</dbReference>
<feature type="domain" description="Fumarylacetoacetase N-terminal" evidence="12">
    <location>
        <begin position="26"/>
        <end position="134"/>
    </location>
</feature>
<dbReference type="RefSeq" id="WP_208130788.1">
    <property type="nucleotide sequence ID" value="NZ_BAABGQ010000005.1"/>
</dbReference>
<evidence type="ECO:0000256" key="8">
    <source>
        <dbReference type="ARBA" id="ARBA00022842"/>
    </source>
</evidence>
<evidence type="ECO:0000256" key="10">
    <source>
        <dbReference type="ARBA" id="ARBA00023232"/>
    </source>
</evidence>
<keyword evidence="14" id="KW-1185">Reference proteome</keyword>
<protein>
    <recommendedName>
        <fullName evidence="4">fumarylacetoacetase</fullName>
        <ecNumber evidence="4">3.7.1.2</ecNumber>
    </recommendedName>
</protein>
<keyword evidence="7" id="KW-0106">Calcium</keyword>
<dbReference type="Gene3D" id="3.90.850.10">
    <property type="entry name" value="Fumarylacetoacetase-like, C-terminal domain"/>
    <property type="match status" value="1"/>
</dbReference>
<evidence type="ECO:0000256" key="7">
    <source>
        <dbReference type="ARBA" id="ARBA00022837"/>
    </source>
</evidence>
<evidence type="ECO:0000256" key="2">
    <source>
        <dbReference type="ARBA" id="ARBA00001946"/>
    </source>
</evidence>
<dbReference type="Gene3D" id="2.30.30.230">
    <property type="entry name" value="Fumarylacetoacetase, N-terminal domain"/>
    <property type="match status" value="1"/>
</dbReference>
<comment type="caution">
    <text evidence="13">The sequence shown here is derived from an EMBL/GenBank/DDBJ whole genome shotgun (WGS) entry which is preliminary data.</text>
</comment>
<dbReference type="InterPro" id="IPR036663">
    <property type="entry name" value="Fumarylacetoacetase_C_sf"/>
</dbReference>
<comment type="pathway">
    <text evidence="3">Amino-acid degradation; L-phenylalanine degradation; acetoacetate and fumarate from L-phenylalanine: step 6/6.</text>
</comment>
<dbReference type="Proteomes" id="UP001501243">
    <property type="component" value="Unassembled WGS sequence"/>
</dbReference>
<dbReference type="InterPro" id="IPR005959">
    <property type="entry name" value="Fumarylacetoacetase"/>
</dbReference>
<dbReference type="EMBL" id="BAABGQ010000005">
    <property type="protein sequence ID" value="GAA4498386.1"/>
    <property type="molecule type" value="Genomic_DNA"/>
</dbReference>
<dbReference type="PANTHER" id="PTHR43069:SF2">
    <property type="entry name" value="FUMARYLACETOACETASE"/>
    <property type="match status" value="1"/>
</dbReference>
<dbReference type="SUPFAM" id="SSF56529">
    <property type="entry name" value="FAH"/>
    <property type="match status" value="1"/>
</dbReference>
<keyword evidence="9" id="KW-0828">Tyrosine catabolism</keyword>
<evidence type="ECO:0000256" key="3">
    <source>
        <dbReference type="ARBA" id="ARBA00004782"/>
    </source>
</evidence>
<evidence type="ECO:0000256" key="6">
    <source>
        <dbReference type="ARBA" id="ARBA00022801"/>
    </source>
</evidence>
<dbReference type="InterPro" id="IPR011234">
    <property type="entry name" value="Fumarylacetoacetase-like_C"/>
</dbReference>
<dbReference type="Pfam" id="PF09298">
    <property type="entry name" value="FAA_hydrolase_N"/>
    <property type="match status" value="1"/>
</dbReference>
<dbReference type="EC" id="3.7.1.2" evidence="4"/>
<keyword evidence="10" id="KW-0585">Phenylalanine catabolism</keyword>
<name>A0ABP8Q866_9BACT</name>
<dbReference type="Pfam" id="PF01557">
    <property type="entry name" value="FAA_hydrolase"/>
    <property type="match status" value="1"/>
</dbReference>
<accession>A0ABP8Q866</accession>
<evidence type="ECO:0000313" key="14">
    <source>
        <dbReference type="Proteomes" id="UP001501243"/>
    </source>
</evidence>
<proteinExistence type="predicted"/>
<evidence type="ECO:0000259" key="11">
    <source>
        <dbReference type="Pfam" id="PF01557"/>
    </source>
</evidence>
<keyword evidence="8" id="KW-0460">Magnesium</keyword>
<dbReference type="SUPFAM" id="SSF63433">
    <property type="entry name" value="Fumarylacetoacetate hydrolase, FAH, N-terminal domain"/>
    <property type="match status" value="1"/>
</dbReference>